<name>A0AAE1HF61_9NEOP</name>
<dbReference type="AlphaFoldDB" id="A0AAE1HF61"/>
<dbReference type="EMBL" id="JAHWGI010000979">
    <property type="protein sequence ID" value="KAK3919425.1"/>
    <property type="molecule type" value="Genomic_DNA"/>
</dbReference>
<sequence length="87" mass="9810">PLSLLACARRHAVPCAPESDLPPVARVAFNLYIGGGRPWFRLGLFSRSPLLWILITLSERAFYFSLHPTRRKEQDPVPPCFSAVDTF</sequence>
<evidence type="ECO:0000313" key="1">
    <source>
        <dbReference type="EMBL" id="KAK3919425.1"/>
    </source>
</evidence>
<gene>
    <name evidence="1" type="ORF">KUF71_008552</name>
</gene>
<comment type="caution">
    <text evidence="1">The sequence shown here is derived from an EMBL/GenBank/DDBJ whole genome shotgun (WGS) entry which is preliminary data.</text>
</comment>
<reference evidence="1" key="2">
    <citation type="journal article" date="2023" name="BMC Genomics">
        <title>Pest status, molecular evolution, and epigenetic factors derived from the genome assembly of Frankliniella fusca, a thysanopteran phytovirus vector.</title>
        <authorList>
            <person name="Catto M.A."/>
            <person name="Labadie P.E."/>
            <person name="Jacobson A.L."/>
            <person name="Kennedy G.G."/>
            <person name="Srinivasan R."/>
            <person name="Hunt B.G."/>
        </authorList>
    </citation>
    <scope>NUCLEOTIDE SEQUENCE</scope>
    <source>
        <strain evidence="1">PL_HMW_Pooled</strain>
    </source>
</reference>
<proteinExistence type="predicted"/>
<organism evidence="1 2">
    <name type="scientific">Frankliniella fusca</name>
    <dbReference type="NCBI Taxonomy" id="407009"/>
    <lineage>
        <taxon>Eukaryota</taxon>
        <taxon>Metazoa</taxon>
        <taxon>Ecdysozoa</taxon>
        <taxon>Arthropoda</taxon>
        <taxon>Hexapoda</taxon>
        <taxon>Insecta</taxon>
        <taxon>Pterygota</taxon>
        <taxon>Neoptera</taxon>
        <taxon>Paraneoptera</taxon>
        <taxon>Thysanoptera</taxon>
        <taxon>Terebrantia</taxon>
        <taxon>Thripoidea</taxon>
        <taxon>Thripidae</taxon>
        <taxon>Frankliniella</taxon>
    </lineage>
</organism>
<feature type="non-terminal residue" evidence="1">
    <location>
        <position position="1"/>
    </location>
</feature>
<dbReference type="Proteomes" id="UP001219518">
    <property type="component" value="Unassembled WGS sequence"/>
</dbReference>
<reference evidence="1" key="1">
    <citation type="submission" date="2021-07" db="EMBL/GenBank/DDBJ databases">
        <authorList>
            <person name="Catto M.A."/>
            <person name="Jacobson A."/>
            <person name="Kennedy G."/>
            <person name="Labadie P."/>
            <person name="Hunt B.G."/>
            <person name="Srinivasan R."/>
        </authorList>
    </citation>
    <scope>NUCLEOTIDE SEQUENCE</scope>
    <source>
        <strain evidence="1">PL_HMW_Pooled</strain>
        <tissue evidence="1">Head</tissue>
    </source>
</reference>
<keyword evidence="2" id="KW-1185">Reference proteome</keyword>
<accession>A0AAE1HF61</accession>
<evidence type="ECO:0000313" key="2">
    <source>
        <dbReference type="Proteomes" id="UP001219518"/>
    </source>
</evidence>
<protein>
    <submittedName>
        <fullName evidence="1">NEDD8-activating enzyme E1 regulatory subunit</fullName>
    </submittedName>
</protein>